<dbReference type="GO" id="GO:0032259">
    <property type="term" value="P:methylation"/>
    <property type="evidence" value="ECO:0007669"/>
    <property type="project" value="UniProtKB-KW"/>
</dbReference>
<dbReference type="CDD" id="cd02440">
    <property type="entry name" value="AdoMet_MTases"/>
    <property type="match status" value="1"/>
</dbReference>
<sequence length="212" mass="24972">MELRLDGKTIIVHHRQWQTVSENGFCIWTIRWTEIDTQEQAQVQRGQVLLFRPERDETALLLKCWPEAGRREPTKDNMAFRILNRLREEMISLAEGLNPAARVLDLGCGDKPYYPYFHDHCAEFIGVDIQTSLLVDSVYDGRINFSNEYFDLIICTQVLEHTRDPFELTSEMWRLLKSGGHAFVSVPFAWHYHPYPKDYWRFTSDGLEVLFE</sequence>
<dbReference type="InterPro" id="IPR029063">
    <property type="entry name" value="SAM-dependent_MTases_sf"/>
</dbReference>
<protein>
    <submittedName>
        <fullName evidence="1">Class I SAM-dependent methyltransferase</fullName>
    </submittedName>
</protein>
<keyword evidence="1" id="KW-0489">Methyltransferase</keyword>
<evidence type="ECO:0000313" key="1">
    <source>
        <dbReference type="EMBL" id="MBI5248911.1"/>
    </source>
</evidence>
<name>A0A9D6Z584_9BACT</name>
<proteinExistence type="predicted"/>
<dbReference type="SUPFAM" id="SSF53335">
    <property type="entry name" value="S-adenosyl-L-methionine-dependent methyltransferases"/>
    <property type="match status" value="1"/>
</dbReference>
<reference evidence="1" key="1">
    <citation type="submission" date="2020-07" db="EMBL/GenBank/DDBJ databases">
        <title>Huge and variable diversity of episymbiotic CPR bacteria and DPANN archaea in groundwater ecosystems.</title>
        <authorList>
            <person name="He C.Y."/>
            <person name="Keren R."/>
            <person name="Whittaker M."/>
            <person name="Farag I.F."/>
            <person name="Doudna J."/>
            <person name="Cate J.H.D."/>
            <person name="Banfield J.F."/>
        </authorList>
    </citation>
    <scope>NUCLEOTIDE SEQUENCE</scope>
    <source>
        <strain evidence="1">NC_groundwater_1664_Pr3_B-0.1um_52_9</strain>
    </source>
</reference>
<keyword evidence="1" id="KW-0808">Transferase</keyword>
<feature type="non-terminal residue" evidence="1">
    <location>
        <position position="212"/>
    </location>
</feature>
<organism evidence="1 2">
    <name type="scientific">Desulfomonile tiedjei</name>
    <dbReference type="NCBI Taxonomy" id="2358"/>
    <lineage>
        <taxon>Bacteria</taxon>
        <taxon>Pseudomonadati</taxon>
        <taxon>Thermodesulfobacteriota</taxon>
        <taxon>Desulfomonilia</taxon>
        <taxon>Desulfomonilales</taxon>
        <taxon>Desulfomonilaceae</taxon>
        <taxon>Desulfomonile</taxon>
    </lineage>
</organism>
<dbReference type="AlphaFoldDB" id="A0A9D6Z584"/>
<dbReference type="EMBL" id="JACRDE010000155">
    <property type="protein sequence ID" value="MBI5248911.1"/>
    <property type="molecule type" value="Genomic_DNA"/>
</dbReference>
<gene>
    <name evidence="1" type="ORF">HY912_05400</name>
</gene>
<comment type="caution">
    <text evidence="1">The sequence shown here is derived from an EMBL/GenBank/DDBJ whole genome shotgun (WGS) entry which is preliminary data.</text>
</comment>
<dbReference type="Gene3D" id="3.40.50.150">
    <property type="entry name" value="Vaccinia Virus protein VP39"/>
    <property type="match status" value="1"/>
</dbReference>
<dbReference type="PANTHER" id="PTHR43861">
    <property type="entry name" value="TRANS-ACONITATE 2-METHYLTRANSFERASE-RELATED"/>
    <property type="match status" value="1"/>
</dbReference>
<evidence type="ECO:0000313" key="2">
    <source>
        <dbReference type="Proteomes" id="UP000807825"/>
    </source>
</evidence>
<dbReference type="GO" id="GO:0008168">
    <property type="term" value="F:methyltransferase activity"/>
    <property type="evidence" value="ECO:0007669"/>
    <property type="project" value="UniProtKB-KW"/>
</dbReference>
<accession>A0A9D6Z584</accession>
<dbReference type="Pfam" id="PF13489">
    <property type="entry name" value="Methyltransf_23"/>
    <property type="match status" value="1"/>
</dbReference>
<dbReference type="Proteomes" id="UP000807825">
    <property type="component" value="Unassembled WGS sequence"/>
</dbReference>